<evidence type="ECO:0000313" key="1">
    <source>
        <dbReference type="EnsemblPlants" id="TuG1812G0100002092.01.T02"/>
    </source>
</evidence>
<reference evidence="1" key="3">
    <citation type="submission" date="2022-06" db="UniProtKB">
        <authorList>
            <consortium name="EnsemblPlants"/>
        </authorList>
    </citation>
    <scope>IDENTIFICATION</scope>
</reference>
<reference evidence="1" key="2">
    <citation type="submission" date="2018-03" db="EMBL/GenBank/DDBJ databases">
        <title>The Triticum urartu genome reveals the dynamic nature of wheat genome evolution.</title>
        <authorList>
            <person name="Ling H."/>
            <person name="Ma B."/>
            <person name="Shi X."/>
            <person name="Liu H."/>
            <person name="Dong L."/>
            <person name="Sun H."/>
            <person name="Cao Y."/>
            <person name="Gao Q."/>
            <person name="Zheng S."/>
            <person name="Li Y."/>
            <person name="Yu Y."/>
            <person name="Du H."/>
            <person name="Qi M."/>
            <person name="Li Y."/>
            <person name="Yu H."/>
            <person name="Cui Y."/>
            <person name="Wang N."/>
            <person name="Chen C."/>
            <person name="Wu H."/>
            <person name="Zhao Y."/>
            <person name="Zhang J."/>
            <person name="Li Y."/>
            <person name="Zhou W."/>
            <person name="Zhang B."/>
            <person name="Hu W."/>
            <person name="Eijk M."/>
            <person name="Tang J."/>
            <person name="Witsenboer H."/>
            <person name="Zhao S."/>
            <person name="Li Z."/>
            <person name="Zhang A."/>
            <person name="Wang D."/>
            <person name="Liang C."/>
        </authorList>
    </citation>
    <scope>NUCLEOTIDE SEQUENCE [LARGE SCALE GENOMIC DNA]</scope>
    <source>
        <strain evidence="1">cv. G1812</strain>
    </source>
</reference>
<protein>
    <submittedName>
        <fullName evidence="1">Uncharacterized protein</fullName>
    </submittedName>
</protein>
<accession>A0A8R7P3R7</accession>
<organism evidence="1 2">
    <name type="scientific">Triticum urartu</name>
    <name type="common">Red wild einkorn</name>
    <name type="synonym">Crithodium urartu</name>
    <dbReference type="NCBI Taxonomy" id="4572"/>
    <lineage>
        <taxon>Eukaryota</taxon>
        <taxon>Viridiplantae</taxon>
        <taxon>Streptophyta</taxon>
        <taxon>Embryophyta</taxon>
        <taxon>Tracheophyta</taxon>
        <taxon>Spermatophyta</taxon>
        <taxon>Magnoliopsida</taxon>
        <taxon>Liliopsida</taxon>
        <taxon>Poales</taxon>
        <taxon>Poaceae</taxon>
        <taxon>BOP clade</taxon>
        <taxon>Pooideae</taxon>
        <taxon>Triticodae</taxon>
        <taxon>Triticeae</taxon>
        <taxon>Triticinae</taxon>
        <taxon>Triticum</taxon>
    </lineage>
</organism>
<gene>
    <name evidence="1" type="primary">LOC125509352</name>
</gene>
<evidence type="ECO:0000313" key="2">
    <source>
        <dbReference type="Proteomes" id="UP000015106"/>
    </source>
</evidence>
<keyword evidence="2" id="KW-1185">Reference proteome</keyword>
<reference evidence="2" key="1">
    <citation type="journal article" date="2013" name="Nature">
        <title>Draft genome of the wheat A-genome progenitor Triticum urartu.</title>
        <authorList>
            <person name="Ling H.Q."/>
            <person name="Zhao S."/>
            <person name="Liu D."/>
            <person name="Wang J."/>
            <person name="Sun H."/>
            <person name="Zhang C."/>
            <person name="Fan H."/>
            <person name="Li D."/>
            <person name="Dong L."/>
            <person name="Tao Y."/>
            <person name="Gao C."/>
            <person name="Wu H."/>
            <person name="Li Y."/>
            <person name="Cui Y."/>
            <person name="Guo X."/>
            <person name="Zheng S."/>
            <person name="Wang B."/>
            <person name="Yu K."/>
            <person name="Liang Q."/>
            <person name="Yang W."/>
            <person name="Lou X."/>
            <person name="Chen J."/>
            <person name="Feng M."/>
            <person name="Jian J."/>
            <person name="Zhang X."/>
            <person name="Luo G."/>
            <person name="Jiang Y."/>
            <person name="Liu J."/>
            <person name="Wang Z."/>
            <person name="Sha Y."/>
            <person name="Zhang B."/>
            <person name="Wu H."/>
            <person name="Tang D."/>
            <person name="Shen Q."/>
            <person name="Xue P."/>
            <person name="Zou S."/>
            <person name="Wang X."/>
            <person name="Liu X."/>
            <person name="Wang F."/>
            <person name="Yang Y."/>
            <person name="An X."/>
            <person name="Dong Z."/>
            <person name="Zhang K."/>
            <person name="Zhang X."/>
            <person name="Luo M.C."/>
            <person name="Dvorak J."/>
            <person name="Tong Y."/>
            <person name="Wang J."/>
            <person name="Yang H."/>
            <person name="Li Z."/>
            <person name="Wang D."/>
            <person name="Zhang A."/>
            <person name="Wang J."/>
        </authorList>
    </citation>
    <scope>NUCLEOTIDE SEQUENCE</scope>
    <source>
        <strain evidence="2">cv. G1812</strain>
    </source>
</reference>
<dbReference type="Gramene" id="TuG1812G0100002092.01.T02">
    <property type="protein sequence ID" value="TuG1812G0100002092.01.T02"/>
    <property type="gene ID" value="TuG1812G0100002092.01"/>
</dbReference>
<name>A0A8R7P3R7_TRIUA</name>
<proteinExistence type="predicted"/>
<dbReference type="AlphaFoldDB" id="A0A8R7P3R7"/>
<dbReference type="EnsemblPlants" id="TuG1812G0100002092.01.T02">
    <property type="protein sequence ID" value="TuG1812G0100002092.01.T02"/>
    <property type="gene ID" value="TuG1812G0100002092.01"/>
</dbReference>
<dbReference type="Proteomes" id="UP000015106">
    <property type="component" value="Chromosome 1"/>
</dbReference>
<sequence>MAAQKVVLRVPTMTDDKAKQKAIEAVADIYGNSRLPPLLLVWPWTWKFRSGISNRRGRYNL</sequence>